<dbReference type="EMBL" id="UINC01164045">
    <property type="protein sequence ID" value="SVD64683.1"/>
    <property type="molecule type" value="Genomic_DNA"/>
</dbReference>
<reference evidence="1" key="1">
    <citation type="submission" date="2018-05" db="EMBL/GenBank/DDBJ databases">
        <authorList>
            <person name="Lanie J.A."/>
            <person name="Ng W.-L."/>
            <person name="Kazmierczak K.M."/>
            <person name="Andrzejewski T.M."/>
            <person name="Davidsen T.M."/>
            <person name="Wayne K.J."/>
            <person name="Tettelin H."/>
            <person name="Glass J.I."/>
            <person name="Rusch D."/>
            <person name="Podicherti R."/>
            <person name="Tsui H.-C.T."/>
            <person name="Winkler M.E."/>
        </authorList>
    </citation>
    <scope>NUCLEOTIDE SEQUENCE</scope>
</reference>
<gene>
    <name evidence="1" type="ORF">METZ01_LOCUS417537</name>
</gene>
<protein>
    <submittedName>
        <fullName evidence="1">Uncharacterized protein</fullName>
    </submittedName>
</protein>
<evidence type="ECO:0000313" key="1">
    <source>
        <dbReference type="EMBL" id="SVD64683.1"/>
    </source>
</evidence>
<sequence length="71" mass="8090">VIQWTEIANYITHSDLQGQGSVTYRTDYKFIDRDVTIGKAYDYRLSDVDYYGIKTAHSVSSVTVTPPRISL</sequence>
<feature type="non-terminal residue" evidence="1">
    <location>
        <position position="1"/>
    </location>
</feature>
<dbReference type="AlphaFoldDB" id="A0A382X129"/>
<name>A0A382X129_9ZZZZ</name>
<organism evidence="1">
    <name type="scientific">marine metagenome</name>
    <dbReference type="NCBI Taxonomy" id="408172"/>
    <lineage>
        <taxon>unclassified sequences</taxon>
        <taxon>metagenomes</taxon>
        <taxon>ecological metagenomes</taxon>
    </lineage>
</organism>
<accession>A0A382X129</accession>
<proteinExistence type="predicted"/>